<evidence type="ECO:0000256" key="1">
    <source>
        <dbReference type="SAM" id="MobiDB-lite"/>
    </source>
</evidence>
<keyword evidence="4" id="KW-1185">Reference proteome</keyword>
<dbReference type="SMART" id="SM00325">
    <property type="entry name" value="RhoGEF"/>
    <property type="match status" value="1"/>
</dbReference>
<evidence type="ECO:0000313" key="4">
    <source>
        <dbReference type="Proteomes" id="UP001385951"/>
    </source>
</evidence>
<accession>A0AAW0H0H5</accession>
<dbReference type="InterPro" id="IPR035899">
    <property type="entry name" value="DBL_dom_sf"/>
</dbReference>
<comment type="caution">
    <text evidence="3">The sequence shown here is derived from an EMBL/GenBank/DDBJ whole genome shotgun (WGS) entry which is preliminary data.</text>
</comment>
<dbReference type="PROSITE" id="PS50010">
    <property type="entry name" value="DH_2"/>
    <property type="match status" value="1"/>
</dbReference>
<dbReference type="InterPro" id="IPR051092">
    <property type="entry name" value="FYVE_RhoGEF_PH"/>
</dbReference>
<dbReference type="Pfam" id="PF00621">
    <property type="entry name" value="RhoGEF"/>
    <property type="match status" value="1"/>
</dbReference>
<sequence>MNLNHSPRKTVPLATGDEDRTPLMPRSAPALTNRVFFCGVVVENPGFGRQLPQDVQDLVASLGDPVELDQDESAAQATSESTADPSNPDGPHVRRRALTNVSALADVINEFVSTERSYVKRLYSLKHDYADPLRTFSRSKDTAIIPPYEAKTLFGNIDQLLPVNQAFLEDLELMMLPDGPETVGGIGDVALKHFKQLKGFENYKGYYAKREEAQAIFEKEMKRGSSFSAFIDRIKYSSTDTKNRVGLRELLMDPVQRIPRYTLMFRTMMKHMAPSDPQQPKLLEADEIASKIALAETDDKTKQATIMYCLSATIDEFPAWLMSHSRRKFVDCIDVEDVPSDSLSNSSYNYYAHSRHGSSASGGGRDESTLYCSLFLFDDKVMIVKRPEGKSGGALSGLNDLGKFTKSGLPSGLKKNGMVCKGIVDVTDIVVTDVGGPDLHIYLESPPLDQGERWSGRPFRALSVVHPPNPVNLDPSLTNTTKQRFLENLWSVKRDIDEVKSKCVVMR</sequence>
<feature type="compositionally biased region" description="Low complexity" evidence="1">
    <location>
        <begin position="73"/>
        <end position="84"/>
    </location>
</feature>
<dbReference type="Gene3D" id="1.20.900.10">
    <property type="entry name" value="Dbl homology (DH) domain"/>
    <property type="match status" value="1"/>
</dbReference>
<dbReference type="Proteomes" id="UP001385951">
    <property type="component" value="Unassembled WGS sequence"/>
</dbReference>
<feature type="region of interest" description="Disordered" evidence="1">
    <location>
        <begin position="1"/>
        <end position="26"/>
    </location>
</feature>
<proteinExistence type="predicted"/>
<dbReference type="CDD" id="cd00160">
    <property type="entry name" value="RhoGEF"/>
    <property type="match status" value="1"/>
</dbReference>
<dbReference type="SUPFAM" id="SSF48065">
    <property type="entry name" value="DBL homology domain (DH-domain)"/>
    <property type="match status" value="1"/>
</dbReference>
<evidence type="ECO:0000313" key="3">
    <source>
        <dbReference type="EMBL" id="KAK7696174.1"/>
    </source>
</evidence>
<protein>
    <recommendedName>
        <fullName evidence="2">DH domain-containing protein</fullName>
    </recommendedName>
</protein>
<dbReference type="GO" id="GO:0005737">
    <property type="term" value="C:cytoplasm"/>
    <property type="evidence" value="ECO:0007669"/>
    <property type="project" value="TreeGrafter"/>
</dbReference>
<name>A0AAW0H0H5_9APHY</name>
<organism evidence="3 4">
    <name type="scientific">Cerrena zonata</name>
    <dbReference type="NCBI Taxonomy" id="2478898"/>
    <lineage>
        <taxon>Eukaryota</taxon>
        <taxon>Fungi</taxon>
        <taxon>Dikarya</taxon>
        <taxon>Basidiomycota</taxon>
        <taxon>Agaricomycotina</taxon>
        <taxon>Agaricomycetes</taxon>
        <taxon>Polyporales</taxon>
        <taxon>Cerrenaceae</taxon>
        <taxon>Cerrena</taxon>
    </lineage>
</organism>
<dbReference type="PANTHER" id="PTHR12673:SF270">
    <property type="entry name" value="FYVE-TYPE DOMAIN-CONTAINING PROTEIN"/>
    <property type="match status" value="1"/>
</dbReference>
<gene>
    <name evidence="3" type="ORF">QCA50_000825</name>
</gene>
<feature type="region of interest" description="Disordered" evidence="1">
    <location>
        <begin position="70"/>
        <end position="94"/>
    </location>
</feature>
<reference evidence="3 4" key="1">
    <citation type="submission" date="2022-09" db="EMBL/GenBank/DDBJ databases">
        <authorList>
            <person name="Palmer J.M."/>
        </authorList>
    </citation>
    <scope>NUCLEOTIDE SEQUENCE [LARGE SCALE GENOMIC DNA]</scope>
    <source>
        <strain evidence="3 4">DSM 7382</strain>
    </source>
</reference>
<dbReference type="EMBL" id="JASBNA010000001">
    <property type="protein sequence ID" value="KAK7696174.1"/>
    <property type="molecule type" value="Genomic_DNA"/>
</dbReference>
<dbReference type="InterPro" id="IPR000219">
    <property type="entry name" value="DH_dom"/>
</dbReference>
<dbReference type="PANTHER" id="PTHR12673">
    <property type="entry name" value="FACIOGENITAL DYSPLASIA PROTEIN"/>
    <property type="match status" value="1"/>
</dbReference>
<evidence type="ECO:0000259" key="2">
    <source>
        <dbReference type="PROSITE" id="PS50010"/>
    </source>
</evidence>
<dbReference type="AlphaFoldDB" id="A0AAW0H0H5"/>
<feature type="domain" description="DH" evidence="2">
    <location>
        <begin position="103"/>
        <end position="299"/>
    </location>
</feature>
<dbReference type="GO" id="GO:0005085">
    <property type="term" value="F:guanyl-nucleotide exchange factor activity"/>
    <property type="evidence" value="ECO:0007669"/>
    <property type="project" value="InterPro"/>
</dbReference>